<evidence type="ECO:0000313" key="5">
    <source>
        <dbReference type="EMBL" id="ROW06934.1"/>
    </source>
</evidence>
<dbReference type="OrthoDB" id="270584at2759"/>
<evidence type="ECO:0000256" key="3">
    <source>
        <dbReference type="ARBA" id="ARBA00022837"/>
    </source>
</evidence>
<evidence type="ECO:0000313" key="6">
    <source>
        <dbReference type="Proteomes" id="UP000283895"/>
    </source>
</evidence>
<dbReference type="InterPro" id="IPR002048">
    <property type="entry name" value="EF_hand_dom"/>
</dbReference>
<dbReference type="PROSITE" id="PS00018">
    <property type="entry name" value="EF_HAND_1"/>
    <property type="match status" value="3"/>
</dbReference>
<sequence length="151" mass="17811">MKITQVVTELEMEMMESQNQRDKRVEGLWKKLDPQSTGELDIKGLQKGLRRIDHPLQNADDMLREMVKVVDTNRDGKIQYEEFRVFVEAAERQLRMLFDSIDRNHDGRVGREELSSAFHKAGLTVPKRRLAGFFDEIDMNHDGFITFEEWR</sequence>
<dbReference type="CDD" id="cd00051">
    <property type="entry name" value="EFh"/>
    <property type="match status" value="2"/>
</dbReference>
<dbReference type="AlphaFoldDB" id="A0A423WTR8"/>
<keyword evidence="6" id="KW-1185">Reference proteome</keyword>
<dbReference type="InterPro" id="IPR011992">
    <property type="entry name" value="EF-hand-dom_pair"/>
</dbReference>
<reference evidence="5 6" key="1">
    <citation type="submission" date="2015-09" db="EMBL/GenBank/DDBJ databases">
        <title>Host preference determinants of Valsa canker pathogens revealed by comparative genomics.</title>
        <authorList>
            <person name="Yin Z."/>
            <person name="Huang L."/>
        </authorList>
    </citation>
    <scope>NUCLEOTIDE SEQUENCE [LARGE SCALE GENOMIC DNA]</scope>
    <source>
        <strain evidence="5 6">03-1</strain>
    </source>
</reference>
<dbReference type="SMART" id="SM00054">
    <property type="entry name" value="EFh"/>
    <property type="match status" value="3"/>
</dbReference>
<dbReference type="STRING" id="356882.A0A423WTR8"/>
<feature type="domain" description="EF-hand" evidence="4">
    <location>
        <begin position="125"/>
        <end position="151"/>
    </location>
</feature>
<accession>A0A423WTR8</accession>
<dbReference type="PROSITE" id="PS50222">
    <property type="entry name" value="EF_HAND_2"/>
    <property type="match status" value="3"/>
</dbReference>
<protein>
    <recommendedName>
        <fullName evidence="4">EF-hand domain-containing protein</fullName>
    </recommendedName>
</protein>
<dbReference type="InterPro" id="IPR018247">
    <property type="entry name" value="EF_Hand_1_Ca_BS"/>
</dbReference>
<dbReference type="EMBL" id="LKEA01000009">
    <property type="protein sequence ID" value="ROW06934.1"/>
    <property type="molecule type" value="Genomic_DNA"/>
</dbReference>
<comment type="caution">
    <text evidence="5">The sequence shown here is derived from an EMBL/GenBank/DDBJ whole genome shotgun (WGS) entry which is preliminary data.</text>
</comment>
<dbReference type="Gene3D" id="1.10.238.10">
    <property type="entry name" value="EF-hand"/>
    <property type="match status" value="2"/>
</dbReference>
<evidence type="ECO:0000256" key="2">
    <source>
        <dbReference type="ARBA" id="ARBA00022737"/>
    </source>
</evidence>
<feature type="domain" description="EF-hand" evidence="4">
    <location>
        <begin position="58"/>
        <end position="93"/>
    </location>
</feature>
<evidence type="ECO:0000259" key="4">
    <source>
        <dbReference type="PROSITE" id="PS50222"/>
    </source>
</evidence>
<dbReference type="Proteomes" id="UP000283895">
    <property type="component" value="Unassembled WGS sequence"/>
</dbReference>
<evidence type="ECO:0000256" key="1">
    <source>
        <dbReference type="ARBA" id="ARBA00022723"/>
    </source>
</evidence>
<dbReference type="Pfam" id="PF13499">
    <property type="entry name" value="EF-hand_7"/>
    <property type="match status" value="2"/>
</dbReference>
<feature type="domain" description="EF-hand" evidence="4">
    <location>
        <begin position="94"/>
        <end position="124"/>
    </location>
</feature>
<dbReference type="InterPro" id="IPR051581">
    <property type="entry name" value="Ca-bind"/>
</dbReference>
<name>A0A423WTR8_9PEZI</name>
<dbReference type="GO" id="GO:0005509">
    <property type="term" value="F:calcium ion binding"/>
    <property type="evidence" value="ECO:0007669"/>
    <property type="project" value="InterPro"/>
</dbReference>
<keyword evidence="2" id="KW-0677">Repeat</keyword>
<proteinExistence type="predicted"/>
<keyword evidence="1" id="KW-0479">Metal-binding</keyword>
<keyword evidence="3" id="KW-0106">Calcium</keyword>
<dbReference type="SUPFAM" id="SSF47473">
    <property type="entry name" value="EF-hand"/>
    <property type="match status" value="1"/>
</dbReference>
<gene>
    <name evidence="5" type="ORF">VMCG_03975</name>
</gene>
<dbReference type="PANTHER" id="PTHR34524:SF6">
    <property type="entry name" value="CALCYPHOSINE LIKE"/>
    <property type="match status" value="1"/>
</dbReference>
<organism evidence="5 6">
    <name type="scientific">Cytospora schulzeri</name>
    <dbReference type="NCBI Taxonomy" id="448051"/>
    <lineage>
        <taxon>Eukaryota</taxon>
        <taxon>Fungi</taxon>
        <taxon>Dikarya</taxon>
        <taxon>Ascomycota</taxon>
        <taxon>Pezizomycotina</taxon>
        <taxon>Sordariomycetes</taxon>
        <taxon>Sordariomycetidae</taxon>
        <taxon>Diaporthales</taxon>
        <taxon>Cytosporaceae</taxon>
        <taxon>Cytospora</taxon>
    </lineage>
</organism>
<dbReference type="PANTHER" id="PTHR34524">
    <property type="entry name" value="CALCYPHOSIN"/>
    <property type="match status" value="1"/>
</dbReference>